<feature type="compositionally biased region" description="Pro residues" evidence="1">
    <location>
        <begin position="1140"/>
        <end position="1159"/>
    </location>
</feature>
<dbReference type="PANTHER" id="PTHR45691">
    <property type="entry name" value="PROTEIN DIAPHANOUS"/>
    <property type="match status" value="1"/>
</dbReference>
<comment type="caution">
    <text evidence="3">The sequence shown here is derived from an EMBL/GenBank/DDBJ whole genome shotgun (WGS) entry which is preliminary data.</text>
</comment>
<dbReference type="EMBL" id="LGRX02025413">
    <property type="protein sequence ID" value="KAK3252430.1"/>
    <property type="molecule type" value="Genomic_DNA"/>
</dbReference>
<evidence type="ECO:0000313" key="3">
    <source>
        <dbReference type="EMBL" id="KAK3252430.1"/>
    </source>
</evidence>
<dbReference type="GO" id="GO:0005884">
    <property type="term" value="C:actin filament"/>
    <property type="evidence" value="ECO:0007669"/>
    <property type="project" value="TreeGrafter"/>
</dbReference>
<feature type="compositionally biased region" description="Low complexity" evidence="1">
    <location>
        <begin position="852"/>
        <end position="865"/>
    </location>
</feature>
<feature type="compositionally biased region" description="Pro residues" evidence="1">
    <location>
        <begin position="608"/>
        <end position="627"/>
    </location>
</feature>
<organism evidence="3 4">
    <name type="scientific">Cymbomonas tetramitiformis</name>
    <dbReference type="NCBI Taxonomy" id="36881"/>
    <lineage>
        <taxon>Eukaryota</taxon>
        <taxon>Viridiplantae</taxon>
        <taxon>Chlorophyta</taxon>
        <taxon>Pyramimonadophyceae</taxon>
        <taxon>Pyramimonadales</taxon>
        <taxon>Pyramimonadaceae</taxon>
        <taxon>Cymbomonas</taxon>
    </lineage>
</organism>
<dbReference type="PANTHER" id="PTHR45691:SF6">
    <property type="entry name" value="PROTEIN DIAPHANOUS"/>
    <property type="match status" value="1"/>
</dbReference>
<feature type="region of interest" description="Disordered" evidence="1">
    <location>
        <begin position="1126"/>
        <end position="1181"/>
    </location>
</feature>
<evidence type="ECO:0000259" key="2">
    <source>
        <dbReference type="Pfam" id="PF14295"/>
    </source>
</evidence>
<dbReference type="InterPro" id="IPR003609">
    <property type="entry name" value="Pan_app"/>
</dbReference>
<feature type="compositionally biased region" description="Low complexity" evidence="1">
    <location>
        <begin position="326"/>
        <end position="342"/>
    </location>
</feature>
<feature type="domain" description="Apple" evidence="2">
    <location>
        <begin position="495"/>
        <end position="522"/>
    </location>
</feature>
<feature type="domain" description="Apple" evidence="2">
    <location>
        <begin position="258"/>
        <end position="300"/>
    </location>
</feature>
<dbReference type="Proteomes" id="UP001190700">
    <property type="component" value="Unassembled WGS sequence"/>
</dbReference>
<feature type="region of interest" description="Disordered" evidence="1">
    <location>
        <begin position="598"/>
        <end position="666"/>
    </location>
</feature>
<feature type="region of interest" description="Disordered" evidence="1">
    <location>
        <begin position="1440"/>
        <end position="1459"/>
    </location>
</feature>
<feature type="domain" description="Apple" evidence="2">
    <location>
        <begin position="758"/>
        <end position="800"/>
    </location>
</feature>
<feature type="domain" description="Apple" evidence="2">
    <location>
        <begin position="1066"/>
        <end position="1108"/>
    </location>
</feature>
<feature type="domain" description="Apple" evidence="2">
    <location>
        <begin position="1351"/>
        <end position="1393"/>
    </location>
</feature>
<reference evidence="3 4" key="1">
    <citation type="journal article" date="2015" name="Genome Biol. Evol.">
        <title>Comparative Genomics of a Bacterivorous Green Alga Reveals Evolutionary Causalities and Consequences of Phago-Mixotrophic Mode of Nutrition.</title>
        <authorList>
            <person name="Burns J.A."/>
            <person name="Paasch A."/>
            <person name="Narechania A."/>
            <person name="Kim E."/>
        </authorList>
    </citation>
    <scope>NUCLEOTIDE SEQUENCE [LARGE SCALE GENOMIC DNA]</scope>
    <source>
        <strain evidence="3 4">PLY_AMNH</strain>
    </source>
</reference>
<feature type="region of interest" description="Disordered" evidence="1">
    <location>
        <begin position="1287"/>
        <end position="1328"/>
    </location>
</feature>
<evidence type="ECO:0000313" key="4">
    <source>
        <dbReference type="Proteomes" id="UP001190700"/>
    </source>
</evidence>
<name>A0AAE0F6R4_9CHLO</name>
<feature type="region of interest" description="Disordered" evidence="1">
    <location>
        <begin position="818"/>
        <end position="865"/>
    </location>
</feature>
<feature type="domain" description="Apple" evidence="2">
    <location>
        <begin position="391"/>
        <end position="423"/>
    </location>
</feature>
<feature type="compositionally biased region" description="Polar residues" evidence="1">
    <location>
        <begin position="343"/>
        <end position="353"/>
    </location>
</feature>
<feature type="compositionally biased region" description="Pro residues" evidence="1">
    <location>
        <begin position="1297"/>
        <end position="1316"/>
    </location>
</feature>
<feature type="domain" description="Apple" evidence="2">
    <location>
        <begin position="49"/>
        <end position="83"/>
    </location>
</feature>
<evidence type="ECO:0000256" key="1">
    <source>
        <dbReference type="SAM" id="MobiDB-lite"/>
    </source>
</evidence>
<dbReference type="GO" id="GO:0030041">
    <property type="term" value="P:actin filament polymerization"/>
    <property type="evidence" value="ECO:0007669"/>
    <property type="project" value="TreeGrafter"/>
</dbReference>
<dbReference type="InterPro" id="IPR051412">
    <property type="entry name" value="Formin_Homology_Diaphanous_sf"/>
</dbReference>
<gene>
    <name evidence="3" type="ORF">CYMTET_38272</name>
</gene>
<sequence>MLRLVGGRWLVVGGGWSVVGELAEVVYHKHQGQKCSLSVGSDKAIEMRGNVDACATRCDQTPNCAGFHTLSKHGDEEAGPCELFPVTCTLVADTGYNSFVVEKQVGTDVAKGEGKAEAVPAADKAFSLGKEKAEAEDAAKLKAEAEKAAKLKAEEQAAKLKAEEQAAKLKAEEQAAKLKAEEQAAKLKAEAENKAAKEKAEAEKAAKEKAEAEKAAKEKAEAEKAATAKTAGVNSAEEEQDEVVYITYDKSVCPETGADLLKETTATLDDCASACDEDSGCGGFGVQAAQAETATGRCLLFKPGCARTESAQWNTYMKQMPEKGDSSAPAAATASSPPAASAVSQPNTESTTPVAGADGVSGEVQGASRKYTLHKGSGCMRWGMMNLGKTADHSSPAACAQLCDQTDFCGSFAILRDSSRCYLAKPDCEPIPNADWDLYLLQKPLSDEEKGSTGPKQPEAASKAGEGVKDKGQQEDEEEVVYITYDKSVCPETGADLLKETTATLDDCASACDDDSGCGGFGVQAAQAETATGRSRPSTAPRGTLLRACFVNGLGGSRARCKQTSVSHPGLSLRDESPLAALSSWHSLRCRTTLGVETGSPASEAASSPPPELASPPPEVASPPPVVTPEVKPSTAPAAGAGPRASLPPGSGRVGRACTSSSPGSSVGWQGPYILSPSLCGGLVSLSQLGGAAGPQATPAQLGGVMLAVSRFGSESKSKAAGGGVGDWAGVMAAEKQEDEEEVVYMTYDKSVCPETGADLLKETTATLDDCASACDGDSGCGGFGVQAAQAETATGRCLLFKPGCARTESAQWNTYMKQTKAGSPASEAASSPPPELASPPPEVASPPPVVTPEVKPSTAPAAGAAVAQERKHALHSAASLVYPLARLLGGVGSAVHPLPAPRRVGRASHILLARLGGARTSPPSLGGGQGSYILPRPSSGGVGDLVHPLAQLLGGWAGPLHPLSPSSSKGGQGSYILLAPSSSGDQPLGACRSPMLRVPWGKVGPPHDARRVMLAVSRFGSESKSKAAGGGVGDWAGVMAAEKQEDEEEVVYMTYDKSVCPETGADLLKETTATLDDCASACDGDSGCGGFGVQAAQAETATGRCLLFKPGCARTESAQWNTYMKQTKAGSPASEAASSPPPELASPPPEVASPPPVVTPEVKPSTAPAAGAAEKQEDEDEVVYMTYDKSVCPETGADLLKETTATLDDCASACDGDSGCGGSRPSTAPRGTLLRACFVNELGGSRARCKQTSVSHPGLSLRAESPLAALSSWHSLRCRTTLGVETGSPASEAASSPPPELASPPPEVASPPPMVTPEVKPSTAPAAGAAKVEEVVYMTYDKSVCPETGADLLKETTATLDDCASACDDDSGCGGFGVQAAQAETATGRCLLFKPGCARTESAQWNTYMKQTPEKGTEEPPKPKLFSFGNANQVFPEEMSAEQLAKAQPKTQNRKFLR</sequence>
<feature type="region of interest" description="Disordered" evidence="1">
    <location>
        <begin position="320"/>
        <end position="361"/>
    </location>
</feature>
<feature type="region of interest" description="Disordered" evidence="1">
    <location>
        <begin position="446"/>
        <end position="475"/>
    </location>
</feature>
<dbReference type="CDD" id="cd06503">
    <property type="entry name" value="ATP-synt_Fo_b"/>
    <property type="match status" value="1"/>
</dbReference>
<keyword evidence="4" id="KW-1185">Reference proteome</keyword>
<dbReference type="Pfam" id="PF14295">
    <property type="entry name" value="PAN_4"/>
    <property type="match status" value="8"/>
</dbReference>
<feature type="region of interest" description="Disordered" evidence="1">
    <location>
        <begin position="198"/>
        <end position="218"/>
    </location>
</feature>
<feature type="compositionally biased region" description="Pro residues" evidence="1">
    <location>
        <begin position="832"/>
        <end position="851"/>
    </location>
</feature>
<accession>A0AAE0F6R4</accession>
<protein>
    <recommendedName>
        <fullName evidence="2">Apple domain-containing protein</fullName>
    </recommendedName>
</protein>
<proteinExistence type="predicted"/>
<feature type="domain" description="Apple" evidence="2">
    <location>
        <begin position="1198"/>
        <end position="1221"/>
    </location>
</feature>